<name>A0A6J4V450_9BACT</name>
<reference evidence="1" key="1">
    <citation type="submission" date="2020-02" db="EMBL/GenBank/DDBJ databases">
        <authorList>
            <person name="Meier V. D."/>
        </authorList>
    </citation>
    <scope>NUCLEOTIDE SEQUENCE</scope>
    <source>
        <strain evidence="1">AVDCRST_MAG59</strain>
    </source>
</reference>
<organism evidence="1">
    <name type="scientific">uncultured Thermomicrobiales bacterium</name>
    <dbReference type="NCBI Taxonomy" id="1645740"/>
    <lineage>
        <taxon>Bacteria</taxon>
        <taxon>Pseudomonadati</taxon>
        <taxon>Thermomicrobiota</taxon>
        <taxon>Thermomicrobia</taxon>
        <taxon>Thermomicrobiales</taxon>
        <taxon>environmental samples</taxon>
    </lineage>
</organism>
<gene>
    <name evidence="1" type="ORF">AVDCRST_MAG59-3220</name>
</gene>
<dbReference type="AlphaFoldDB" id="A0A6J4V450"/>
<proteinExistence type="predicted"/>
<feature type="non-terminal residue" evidence="1">
    <location>
        <position position="43"/>
    </location>
</feature>
<accession>A0A6J4V450</accession>
<evidence type="ECO:0000313" key="1">
    <source>
        <dbReference type="EMBL" id="CAA9567991.1"/>
    </source>
</evidence>
<sequence>WSWLVPWSWAHGPRRRAWVRRFITDKTLSRAWSVRPRRNDGSI</sequence>
<feature type="non-terminal residue" evidence="1">
    <location>
        <position position="1"/>
    </location>
</feature>
<dbReference type="EMBL" id="CADCWF010000222">
    <property type="protein sequence ID" value="CAA9567991.1"/>
    <property type="molecule type" value="Genomic_DNA"/>
</dbReference>
<protein>
    <submittedName>
        <fullName evidence="1">Uncharacterized protein</fullName>
    </submittedName>
</protein>